<dbReference type="OrthoDB" id="10493153at2759"/>
<comment type="caution">
    <text evidence="1">The sequence shown here is derived from an EMBL/GenBank/DDBJ whole genome shotgun (WGS) entry which is preliminary data.</text>
</comment>
<accession>A0A3N0XP23</accession>
<proteinExistence type="predicted"/>
<dbReference type="EMBL" id="RJVU01067364">
    <property type="protein sequence ID" value="ROI83783.1"/>
    <property type="molecule type" value="Genomic_DNA"/>
</dbReference>
<dbReference type="Proteomes" id="UP000281406">
    <property type="component" value="Unassembled WGS sequence"/>
</dbReference>
<sequence length="76" mass="9005">MSAREAREVGGGNFMEDEQQWLSTVHQYSRTVKHWNRFRDARIYLVSSMIPVISDNKELECDEPVIMKWEVGNFQQ</sequence>
<gene>
    <name evidence="1" type="ORF">DPX16_14725</name>
</gene>
<evidence type="ECO:0000313" key="1">
    <source>
        <dbReference type="EMBL" id="ROI83783.1"/>
    </source>
</evidence>
<reference evidence="1 2" key="1">
    <citation type="submission" date="2018-10" db="EMBL/GenBank/DDBJ databases">
        <title>Genome assembly for a Yunnan-Guizhou Plateau 3E fish, Anabarilius grahami (Regan), and its evolutionary and genetic applications.</title>
        <authorList>
            <person name="Jiang W."/>
        </authorList>
    </citation>
    <scope>NUCLEOTIDE SEQUENCE [LARGE SCALE GENOMIC DNA]</scope>
    <source>
        <strain evidence="1">AG-KIZ</strain>
        <tissue evidence="1">Muscle</tissue>
    </source>
</reference>
<keyword evidence="2" id="KW-1185">Reference proteome</keyword>
<name>A0A3N0XP23_ANAGA</name>
<evidence type="ECO:0000313" key="2">
    <source>
        <dbReference type="Proteomes" id="UP000281406"/>
    </source>
</evidence>
<organism evidence="1 2">
    <name type="scientific">Anabarilius grahami</name>
    <name type="common">Kanglang fish</name>
    <name type="synonym">Barilius grahami</name>
    <dbReference type="NCBI Taxonomy" id="495550"/>
    <lineage>
        <taxon>Eukaryota</taxon>
        <taxon>Metazoa</taxon>
        <taxon>Chordata</taxon>
        <taxon>Craniata</taxon>
        <taxon>Vertebrata</taxon>
        <taxon>Euteleostomi</taxon>
        <taxon>Actinopterygii</taxon>
        <taxon>Neopterygii</taxon>
        <taxon>Teleostei</taxon>
        <taxon>Ostariophysi</taxon>
        <taxon>Cypriniformes</taxon>
        <taxon>Xenocyprididae</taxon>
        <taxon>Xenocypridinae</taxon>
        <taxon>Xenocypridinae incertae sedis</taxon>
        <taxon>Anabarilius</taxon>
    </lineage>
</organism>
<protein>
    <submittedName>
        <fullName evidence="1">Testican-2</fullName>
    </submittedName>
</protein>
<dbReference type="AlphaFoldDB" id="A0A3N0XP23"/>